<dbReference type="Gene3D" id="1.10.20.10">
    <property type="entry name" value="Histone, subunit A"/>
    <property type="match status" value="1"/>
</dbReference>
<dbReference type="GO" id="GO:0003677">
    <property type="term" value="F:DNA binding"/>
    <property type="evidence" value="ECO:0007669"/>
    <property type="project" value="UniProtKB-KW"/>
</dbReference>
<comment type="subcellular location">
    <subcellularLocation>
        <location evidence="1">Nucleus</location>
    </subcellularLocation>
</comment>
<dbReference type="PANTHER" id="PTHR23430">
    <property type="entry name" value="HISTONE H2A"/>
    <property type="match status" value="1"/>
</dbReference>
<name>A0A7S3ZAQ5_9EUKA</name>
<accession>A0A7S3ZAQ5</accession>
<reference evidence="4" key="1">
    <citation type="submission" date="2021-01" db="EMBL/GenBank/DDBJ databases">
        <authorList>
            <person name="Corre E."/>
            <person name="Pelletier E."/>
            <person name="Niang G."/>
            <person name="Scheremetjew M."/>
            <person name="Finn R."/>
            <person name="Kale V."/>
            <person name="Holt S."/>
            <person name="Cochrane G."/>
            <person name="Meng A."/>
            <person name="Brown T."/>
            <person name="Cohen L."/>
        </authorList>
    </citation>
    <scope>NUCLEOTIDE SEQUENCE</scope>
    <source>
        <strain evidence="4">CCCM811</strain>
    </source>
</reference>
<dbReference type="PRINTS" id="PR00620">
    <property type="entry name" value="HISTONEH2A"/>
</dbReference>
<dbReference type="EMBL" id="HBIV01041453">
    <property type="protein sequence ID" value="CAE0677433.1"/>
    <property type="molecule type" value="Transcribed_RNA"/>
</dbReference>
<dbReference type="GO" id="GO:0005634">
    <property type="term" value="C:nucleus"/>
    <property type="evidence" value="ECO:0007669"/>
    <property type="project" value="UniProtKB-SubCell"/>
</dbReference>
<gene>
    <name evidence="4" type="ORF">LGLO00237_LOCUS29214</name>
</gene>
<keyword evidence="1" id="KW-0238">DNA-binding</keyword>
<evidence type="ECO:0000313" key="4">
    <source>
        <dbReference type="EMBL" id="CAE0677433.1"/>
    </source>
</evidence>
<organism evidence="4">
    <name type="scientific">Lotharella globosa</name>
    <dbReference type="NCBI Taxonomy" id="91324"/>
    <lineage>
        <taxon>Eukaryota</taxon>
        <taxon>Sar</taxon>
        <taxon>Rhizaria</taxon>
        <taxon>Cercozoa</taxon>
        <taxon>Chlorarachniophyceae</taxon>
        <taxon>Lotharella</taxon>
    </lineage>
</organism>
<dbReference type="CDD" id="cd00074">
    <property type="entry name" value="HFD_H2A"/>
    <property type="match status" value="1"/>
</dbReference>
<evidence type="ECO:0000259" key="3">
    <source>
        <dbReference type="Pfam" id="PF00125"/>
    </source>
</evidence>
<comment type="similarity">
    <text evidence="1">Belongs to the histone H2A family.</text>
</comment>
<dbReference type="GO" id="GO:0030527">
    <property type="term" value="F:structural constituent of chromatin"/>
    <property type="evidence" value="ECO:0007669"/>
    <property type="project" value="InterPro"/>
</dbReference>
<sequence length="112" mass="12613">MSKTARAGLRYPVGRINRHLRKGKYGQRISTSAAVMMAAVVEYLSAEVLELAGNIAMDHRKNRITPRHIYLGIKLDEELSRHLDDVTIHEGGVLPTEDVKPPKKKKNDPIMQ</sequence>
<dbReference type="GO" id="GO:0000786">
    <property type="term" value="C:nucleosome"/>
    <property type="evidence" value="ECO:0007669"/>
    <property type="project" value="UniProtKB-KW"/>
</dbReference>
<dbReference type="InterPro" id="IPR002119">
    <property type="entry name" value="Histone_H2A"/>
</dbReference>
<dbReference type="SMART" id="SM00414">
    <property type="entry name" value="H2A"/>
    <property type="match status" value="1"/>
</dbReference>
<keyword evidence="1" id="KW-0544">Nucleosome core</keyword>
<evidence type="ECO:0000256" key="2">
    <source>
        <dbReference type="SAM" id="MobiDB-lite"/>
    </source>
</evidence>
<dbReference type="InterPro" id="IPR007125">
    <property type="entry name" value="H2A/H2B/H3"/>
</dbReference>
<proteinExistence type="inferred from homology"/>
<comment type="subunit">
    <text evidence="1">The nucleosome is a histone octamer containing two molecules each of H2A, H2B, H3 and H4 assembled in one H3-H4 heterotetramer and two H2A-H2B heterodimers. The octamer wraps approximately 147 bp of DNA.</text>
</comment>
<feature type="region of interest" description="Disordered" evidence="2">
    <location>
        <begin position="90"/>
        <end position="112"/>
    </location>
</feature>
<keyword evidence="1" id="KW-0158">Chromosome</keyword>
<feature type="domain" description="Core Histone H2A/H2B/H3" evidence="3">
    <location>
        <begin position="2"/>
        <end position="74"/>
    </location>
</feature>
<protein>
    <recommendedName>
        <fullName evidence="1">Histone H2A</fullName>
    </recommendedName>
</protein>
<dbReference type="GO" id="GO:0046982">
    <property type="term" value="F:protein heterodimerization activity"/>
    <property type="evidence" value="ECO:0007669"/>
    <property type="project" value="InterPro"/>
</dbReference>
<evidence type="ECO:0000256" key="1">
    <source>
        <dbReference type="RuleBase" id="RU003767"/>
    </source>
</evidence>
<keyword evidence="1" id="KW-0539">Nucleus</keyword>
<dbReference type="Pfam" id="PF00125">
    <property type="entry name" value="Histone"/>
    <property type="match status" value="1"/>
</dbReference>
<dbReference type="InterPro" id="IPR009072">
    <property type="entry name" value="Histone-fold"/>
</dbReference>
<dbReference type="FunFam" id="1.10.20.10:FF:000093">
    <property type="entry name" value="Histone H2A"/>
    <property type="match status" value="1"/>
</dbReference>
<dbReference type="AlphaFoldDB" id="A0A7S3ZAQ5"/>
<dbReference type="SUPFAM" id="SSF47113">
    <property type="entry name" value="Histone-fold"/>
    <property type="match status" value="1"/>
</dbReference>